<dbReference type="Proteomes" id="UP000007819">
    <property type="component" value="Chromosome A1"/>
</dbReference>
<dbReference type="KEGG" id="api:100571853"/>
<evidence type="ECO:0000256" key="1">
    <source>
        <dbReference type="SAM" id="SignalP"/>
    </source>
</evidence>
<dbReference type="EnsemblMetazoa" id="XM_029487624.1">
    <property type="protein sequence ID" value="XP_029343484.1"/>
    <property type="gene ID" value="LOC100571853"/>
</dbReference>
<keyword evidence="1" id="KW-0732">Signal</keyword>
<reference evidence="2" key="2">
    <citation type="submission" date="2022-06" db="UniProtKB">
        <authorList>
            <consortium name="EnsemblMetazoa"/>
        </authorList>
    </citation>
    <scope>IDENTIFICATION</scope>
</reference>
<keyword evidence="3" id="KW-1185">Reference proteome</keyword>
<protein>
    <submittedName>
        <fullName evidence="2">Uncharacterized protein</fullName>
    </submittedName>
</protein>
<organism evidence="2 3">
    <name type="scientific">Acyrthosiphon pisum</name>
    <name type="common">Pea aphid</name>
    <dbReference type="NCBI Taxonomy" id="7029"/>
    <lineage>
        <taxon>Eukaryota</taxon>
        <taxon>Metazoa</taxon>
        <taxon>Ecdysozoa</taxon>
        <taxon>Arthropoda</taxon>
        <taxon>Hexapoda</taxon>
        <taxon>Insecta</taxon>
        <taxon>Pterygota</taxon>
        <taxon>Neoptera</taxon>
        <taxon>Paraneoptera</taxon>
        <taxon>Hemiptera</taxon>
        <taxon>Sternorrhyncha</taxon>
        <taxon>Aphidomorpha</taxon>
        <taxon>Aphidoidea</taxon>
        <taxon>Aphididae</taxon>
        <taxon>Macrosiphini</taxon>
        <taxon>Acyrthosiphon</taxon>
    </lineage>
</organism>
<name>A0A8R2NQL9_ACYPI</name>
<sequence length="656" mass="79704">MSRYKFIILIFMVIKSLYYSEAGNDDHQVDENEEGKRISGMYEIKYPRIYETHSEYTTRISNQNKEFVEVPETVEMEVFKKFKSYFPNIGEIYEEYFSDRRDFFKIKGCSEAEFTRVLNSYPRFLETEAEFINRIKFEKLDLSNSTSSTDYYIGLRLLYPIFAESYEEYSARIMEKCLHPMKLEAFNLYQSYYPNLCEQYTEFVNTMEIFSKKTTKYEKLISELNSSYSETIYDRLKAAFPKPFESQVGFDNRLKEDGFHLIYNRFFAKRMYPKMSETYEEYKNRINSICLRPISNNMFVEYKKNYPQLQYSYTEINFEKKENKSNIDQRNLAEIQMDISEFNMLIKRLPNVYENYQVYRQRMSMIETDGIDEEEVDDLKKVYIRQCEKYEDYTKRMDQIDINPTSAEIADKLKMTVPREYETHGDSQYYHFLKSDYYDKEKKCFIYGCKNRNLTFFLDENGKREGESYKECMYDFHYIKAFSYPSYKAFKYVLPRPFEKYTSYKMRIEQFQKDYDFSDYEELENYAKETFKSFIQPLTKDEFLDLKLRFPKLSETPKEYGYRLDNYSLDIAINNHLFHLIKHSQIQLYDDYESYEKRFKKLVINRRKFLEEFGISLLSETQFKLFKQYLPTKPYVIDYSAYTIDKMKIQGDTDSK</sequence>
<feature type="chain" id="PRO_5035727021" evidence="1">
    <location>
        <begin position="23"/>
        <end position="656"/>
    </location>
</feature>
<dbReference type="AlphaFoldDB" id="A0A8R2NQL9"/>
<feature type="signal peptide" evidence="1">
    <location>
        <begin position="1"/>
        <end position="22"/>
    </location>
</feature>
<accession>A0A8R2NQL9</accession>
<reference evidence="3" key="1">
    <citation type="submission" date="2010-06" db="EMBL/GenBank/DDBJ databases">
        <authorList>
            <person name="Jiang H."/>
            <person name="Abraham K."/>
            <person name="Ali S."/>
            <person name="Alsbrooks S.L."/>
            <person name="Anim B.N."/>
            <person name="Anosike U.S."/>
            <person name="Attaway T."/>
            <person name="Bandaranaike D.P."/>
            <person name="Battles P.K."/>
            <person name="Bell S.N."/>
            <person name="Bell A.V."/>
            <person name="Beltran B."/>
            <person name="Bickham C."/>
            <person name="Bustamante Y."/>
            <person name="Caleb T."/>
            <person name="Canada A."/>
            <person name="Cardenas V."/>
            <person name="Carter K."/>
            <person name="Chacko J."/>
            <person name="Chandrabose M.N."/>
            <person name="Chavez D."/>
            <person name="Chavez A."/>
            <person name="Chen L."/>
            <person name="Chu H.-S."/>
            <person name="Claassen K.J."/>
            <person name="Cockrell R."/>
            <person name="Collins M."/>
            <person name="Cooper J.A."/>
            <person name="Cree A."/>
            <person name="Curry S.M."/>
            <person name="Da Y."/>
            <person name="Dao M.D."/>
            <person name="Das B."/>
            <person name="Davila M.-L."/>
            <person name="Davy-Carroll L."/>
            <person name="Denson S."/>
            <person name="Dinh H."/>
            <person name="Ebong V.E."/>
            <person name="Edwards J.R."/>
            <person name="Egan A."/>
            <person name="El-Daye J."/>
            <person name="Escobedo L."/>
            <person name="Fernandez S."/>
            <person name="Fernando P.R."/>
            <person name="Flagg N."/>
            <person name="Forbes L.D."/>
            <person name="Fowler R.G."/>
            <person name="Fu Q."/>
            <person name="Gabisi R.A."/>
            <person name="Ganer J."/>
            <person name="Garbino Pronczuk A."/>
            <person name="Garcia R.M."/>
            <person name="Garner T."/>
            <person name="Garrett T.E."/>
            <person name="Gonzalez D.A."/>
            <person name="Hamid H."/>
            <person name="Hawkins E.S."/>
            <person name="Hirani K."/>
            <person name="Hogues M.E."/>
            <person name="Hollins B."/>
            <person name="Hsiao C.-H."/>
            <person name="Jabil R."/>
            <person name="James M.L."/>
            <person name="Jhangiani S.N."/>
            <person name="Johnson B."/>
            <person name="Johnson Q."/>
            <person name="Joshi V."/>
            <person name="Kalu J.B."/>
            <person name="Kam C."/>
            <person name="Kashfia A."/>
            <person name="Keebler J."/>
            <person name="Kisamo H."/>
            <person name="Kovar C.L."/>
            <person name="Lago L.A."/>
            <person name="Lai C.-Y."/>
            <person name="Laidlaw J."/>
            <person name="Lara F."/>
            <person name="Le T.-K."/>
            <person name="Lee S.L."/>
            <person name="Legall F.H."/>
            <person name="Lemon S.J."/>
            <person name="Lewis L.R."/>
            <person name="Li B."/>
            <person name="Liu Y."/>
            <person name="Liu Y.-S."/>
            <person name="Lopez J."/>
            <person name="Lozado R.J."/>
            <person name="Lu J."/>
            <person name="Madu R.C."/>
            <person name="Maheshwari M."/>
            <person name="Maheshwari R."/>
            <person name="Malloy K."/>
            <person name="Martinez E."/>
            <person name="Mathew T."/>
            <person name="Mercado I.C."/>
            <person name="Mercado C."/>
            <person name="Meyer B."/>
            <person name="Montgomery K."/>
            <person name="Morgan M.B."/>
            <person name="Munidasa M."/>
            <person name="Nazareth L.V."/>
            <person name="Nelson J."/>
            <person name="Ng B.M."/>
            <person name="Nguyen N.B."/>
            <person name="Nguyen P.Q."/>
            <person name="Nguyen T."/>
            <person name="Obregon M."/>
            <person name="Okwuonu G.O."/>
            <person name="Onwere C.G."/>
            <person name="Orozco G."/>
            <person name="Parra A."/>
            <person name="Patel S."/>
            <person name="Patil S."/>
            <person name="Perez A."/>
            <person name="Perez Y."/>
            <person name="Pham C."/>
            <person name="Primus E.L."/>
            <person name="Pu L.-L."/>
            <person name="Puazo M."/>
            <person name="Qin X."/>
            <person name="Quiroz J.B."/>
            <person name="Reese J."/>
            <person name="Richards S."/>
            <person name="Rives C.M."/>
            <person name="Robberts R."/>
            <person name="Ruiz S.J."/>
            <person name="Ruiz M.J."/>
            <person name="Santibanez J."/>
            <person name="Schneider B.W."/>
            <person name="Sisson I."/>
            <person name="Smith M."/>
            <person name="Sodergren E."/>
            <person name="Song X.-Z."/>
            <person name="Song B.B."/>
            <person name="Summersgill H."/>
            <person name="Thelus R."/>
            <person name="Thornton R.D."/>
            <person name="Trejos Z.Y."/>
            <person name="Usmani K."/>
            <person name="Vattathil S."/>
            <person name="Villasana D."/>
            <person name="Walker D.L."/>
            <person name="Wang S."/>
            <person name="Wang K."/>
            <person name="White C.S."/>
            <person name="Williams A.C."/>
            <person name="Williamson J."/>
            <person name="Wilson K."/>
            <person name="Woghiren I.O."/>
            <person name="Woodworth J.R."/>
            <person name="Worley K.C."/>
            <person name="Wright R.A."/>
            <person name="Wu W."/>
            <person name="Young L."/>
            <person name="Zhang L."/>
            <person name="Zhang J."/>
            <person name="Zhu Y."/>
            <person name="Muzny D.M."/>
            <person name="Weinstock G."/>
            <person name="Gibbs R.A."/>
        </authorList>
    </citation>
    <scope>NUCLEOTIDE SEQUENCE [LARGE SCALE GENOMIC DNA]</scope>
    <source>
        <strain evidence="3">LSR1</strain>
    </source>
</reference>
<dbReference type="OrthoDB" id="6630070at2759"/>
<dbReference type="RefSeq" id="XP_029343484.1">
    <property type="nucleotide sequence ID" value="XM_029487624.1"/>
</dbReference>
<evidence type="ECO:0000313" key="3">
    <source>
        <dbReference type="Proteomes" id="UP000007819"/>
    </source>
</evidence>
<evidence type="ECO:0000313" key="2">
    <source>
        <dbReference type="EnsemblMetazoa" id="XP_029343484.1"/>
    </source>
</evidence>
<dbReference type="GeneID" id="100571853"/>
<proteinExistence type="predicted"/>